<proteinExistence type="predicted"/>
<dbReference type="GeneID" id="8682867"/>
<evidence type="ECO:0000313" key="2">
    <source>
        <dbReference type="EMBL" id="BAI63039.1"/>
    </source>
</evidence>
<reference evidence="2 3" key="2">
    <citation type="journal article" date="2008" name="Int. J. Syst. Evol. Microbiol.">
        <title>Methanocella paludicola gen. nov., sp. nov., a methane-producing archaeon, the first isolate of the lineage 'Rice Cluster I', and proposal of the new archaeal order Methanocellales ord. nov.</title>
        <authorList>
            <person name="Sakai S."/>
            <person name="Imachi H."/>
            <person name="Hanada S."/>
            <person name="Ohashi A."/>
            <person name="Harada H."/>
            <person name="Kamagata Y."/>
        </authorList>
    </citation>
    <scope>NUCLEOTIDE SEQUENCE [LARGE SCALE GENOMIC DNA]</scope>
    <source>
        <strain evidence="3">DSM 17711 / JCM 13418 / NBRC 101707 / SANAE</strain>
    </source>
</reference>
<dbReference type="RefSeq" id="WP_012901709.1">
    <property type="nucleotide sequence ID" value="NC_013665.1"/>
</dbReference>
<reference evidence="3" key="3">
    <citation type="journal article" date="2011" name="PLoS ONE">
        <title>Genome sequence of a mesophilic hydrogenotrophic methanogen Methanocella paludicola, the first cultivated representative of the order Methanocellales.</title>
        <authorList>
            <person name="Sakai S."/>
            <person name="Takaki Y."/>
            <person name="Shimamura S."/>
            <person name="Sekine M."/>
            <person name="Tajima T."/>
            <person name="Kosugi H."/>
            <person name="Ichikawa N."/>
            <person name="Tasumi E."/>
            <person name="Hiraki A.T."/>
            <person name="Shimizu A."/>
            <person name="Kato Y."/>
            <person name="Nishiko R."/>
            <person name="Mori K."/>
            <person name="Fujita N."/>
            <person name="Imachi H."/>
            <person name="Takai K."/>
        </authorList>
    </citation>
    <scope>NUCLEOTIDE SEQUENCE [LARGE SCALE GENOMIC DNA]</scope>
    <source>
        <strain evidence="3">DSM 17711 / JCM 13418 / NBRC 101707 / SANAE</strain>
    </source>
</reference>
<protein>
    <submittedName>
        <fullName evidence="2">Uncharacterized protein</fullName>
    </submittedName>
</protein>
<organism evidence="2 3">
    <name type="scientific">Methanocella paludicola (strain DSM 17711 / JCM 13418 / NBRC 101707 / SANAE)</name>
    <dbReference type="NCBI Taxonomy" id="304371"/>
    <lineage>
        <taxon>Archaea</taxon>
        <taxon>Methanobacteriati</taxon>
        <taxon>Methanobacteriota</taxon>
        <taxon>Stenosarchaea group</taxon>
        <taxon>Methanomicrobia</taxon>
        <taxon>Methanocellales</taxon>
        <taxon>Methanocellaceae</taxon>
        <taxon>Methanocella</taxon>
    </lineage>
</organism>
<dbReference type="InParanoid" id="D1Z2W7"/>
<feature type="compositionally biased region" description="Polar residues" evidence="1">
    <location>
        <begin position="68"/>
        <end position="86"/>
    </location>
</feature>
<dbReference type="AlphaFoldDB" id="D1Z2W7"/>
<dbReference type="eggNOG" id="arCOG03359">
    <property type="taxonomic scope" value="Archaea"/>
</dbReference>
<evidence type="ECO:0000256" key="1">
    <source>
        <dbReference type="SAM" id="MobiDB-lite"/>
    </source>
</evidence>
<dbReference type="STRING" id="304371.MCP_2967"/>
<dbReference type="EMBL" id="AP011532">
    <property type="protein sequence ID" value="BAI63039.1"/>
    <property type="molecule type" value="Genomic_DNA"/>
</dbReference>
<keyword evidence="3" id="KW-1185">Reference proteome</keyword>
<dbReference type="Proteomes" id="UP000001882">
    <property type="component" value="Chromosome"/>
</dbReference>
<reference evidence="2 3" key="1">
    <citation type="journal article" date="2007" name="Appl. Environ. Microbiol.">
        <title>Isolation of key methanogens for global methane emission from rice paddy fields: a novel isolate affiliated with the clone cluster rice cluster I.</title>
        <authorList>
            <person name="Sakai S."/>
            <person name="Imachi H."/>
            <person name="Sekiguchi Y."/>
            <person name="Ohashi A."/>
            <person name="Harada H."/>
            <person name="Kamagata Y."/>
        </authorList>
    </citation>
    <scope>NUCLEOTIDE SEQUENCE [LARGE SCALE GENOMIC DNA]</scope>
    <source>
        <strain evidence="3">DSM 17711 / JCM 13418 / NBRC 101707 / SANAE</strain>
    </source>
</reference>
<name>D1Z2W7_METPS</name>
<gene>
    <name evidence="2" type="ordered locus">MCP_2967</name>
</gene>
<sequence>MVDSLPVAMAASMAVLAAIACLAGLGLSRAEPVVSTASVDSRLLELSNDCRALMASAPRDLLDPASPQGATKRTTLSLPPGTNVTFGSEEDEGTMIYEVRGSRKAIAIGQVRLREGVEKGGVMVPSNKHRAIEGGGRYEITIEYEYDRSLNEKYLIIY</sequence>
<feature type="region of interest" description="Disordered" evidence="1">
    <location>
        <begin position="60"/>
        <end position="87"/>
    </location>
</feature>
<accession>D1Z2W7</accession>
<dbReference type="KEGG" id="mpd:MCP_2967"/>
<evidence type="ECO:0000313" key="3">
    <source>
        <dbReference type="Proteomes" id="UP000001882"/>
    </source>
</evidence>